<comment type="catalytic activity">
    <reaction evidence="1">
        <text>a 1,2-diacyl-sn-glycero-3-phosphocholine + H2O = a 1,2-diacyl-sn-glycero-3-phosphate + choline + H(+)</text>
        <dbReference type="Rhea" id="RHEA:14445"/>
        <dbReference type="ChEBI" id="CHEBI:15354"/>
        <dbReference type="ChEBI" id="CHEBI:15377"/>
        <dbReference type="ChEBI" id="CHEBI:15378"/>
        <dbReference type="ChEBI" id="CHEBI:57643"/>
        <dbReference type="ChEBI" id="CHEBI:58608"/>
        <dbReference type="EC" id="3.1.4.4"/>
    </reaction>
</comment>
<feature type="domain" description="PLD phosphodiesterase" evidence="7">
    <location>
        <begin position="212"/>
        <end position="242"/>
    </location>
</feature>
<evidence type="ECO:0000313" key="9">
    <source>
        <dbReference type="Proteomes" id="UP000794436"/>
    </source>
</evidence>
<reference evidence="8" key="1">
    <citation type="submission" date="2019-03" db="EMBL/GenBank/DDBJ databases">
        <title>Long read genome sequence of the mycoparasitic Pythium oligandrum ATCC 38472 isolated from sugarbeet rhizosphere.</title>
        <authorList>
            <person name="Gaulin E."/>
        </authorList>
    </citation>
    <scope>NUCLEOTIDE SEQUENCE</scope>
    <source>
        <strain evidence="8">ATCC 38472_TT</strain>
    </source>
</reference>
<evidence type="ECO:0000256" key="3">
    <source>
        <dbReference type="ARBA" id="ARBA00022737"/>
    </source>
</evidence>
<keyword evidence="5" id="KW-0442">Lipid degradation</keyword>
<keyword evidence="6" id="KW-0443">Lipid metabolism</keyword>
<keyword evidence="9" id="KW-1185">Reference proteome</keyword>
<evidence type="ECO:0000256" key="2">
    <source>
        <dbReference type="ARBA" id="ARBA00012027"/>
    </source>
</evidence>
<proteinExistence type="predicted"/>
<dbReference type="SUPFAM" id="SSF56024">
    <property type="entry name" value="Phospholipase D/nuclease"/>
    <property type="match status" value="2"/>
</dbReference>
<dbReference type="GO" id="GO:0009395">
    <property type="term" value="P:phospholipid catabolic process"/>
    <property type="evidence" value="ECO:0007669"/>
    <property type="project" value="TreeGrafter"/>
</dbReference>
<sequence>MVSTDVVAVRTGITCTKLKNPLSMATKQCVCSPCHLCEYSLSKMKCQLIKDDGLVLSDGSELTLQQPVLQPTEWFLTKEEITQSRGGVPRSNLQTYSKGNKVVVFPSSDQYFLFAYRDIERSGANDTVYLAGWGVDNVPFDPINDPTGKKSSFQSIMKRAVQRGADFRALVWANQLEREQNLVMRDFINTNLTKPTVSGPARFVFDDRVPYLASSHHQKSLILRQQNKLVAYLGGVDLTTDRWDTINHDQSKLRDQVKISRYFNGWVDAHYRIEGPAALDVGNNFLQRWNSAFKPTLGKIDDLLDFENPGHSALPPLSSNGPLDLNGKGPHMVQITRTFSCKYKHYEEFAPRGENSLFQARIKAIKAAKNFIYIEDQYFVLVPELLDALLEVLPRIQRLIVVAQRVMPDTKVTGYDRYSFDMVAPIQKRFPNKFQLYTTKEAKNLYIHSKVVIVDDVYLSIGSSNWNRRSMTSDSEIGANVVDTETVETPEGLQVGKLVRNFRLSKFMEMTGKSVASLAKMKLIDAANAFDTAAEDPASIIERLQVEDSVKFVAFGDVVRQKIDPDDKC</sequence>
<dbReference type="OrthoDB" id="14911at2759"/>
<organism evidence="8 9">
    <name type="scientific">Pythium oligandrum</name>
    <name type="common">Mycoparasitic fungus</name>
    <dbReference type="NCBI Taxonomy" id="41045"/>
    <lineage>
        <taxon>Eukaryota</taxon>
        <taxon>Sar</taxon>
        <taxon>Stramenopiles</taxon>
        <taxon>Oomycota</taxon>
        <taxon>Peronosporomycetes</taxon>
        <taxon>Pythiales</taxon>
        <taxon>Pythiaceae</taxon>
        <taxon>Pythium</taxon>
    </lineage>
</organism>
<evidence type="ECO:0000259" key="7">
    <source>
        <dbReference type="PROSITE" id="PS50035"/>
    </source>
</evidence>
<dbReference type="PANTHER" id="PTHR18896">
    <property type="entry name" value="PHOSPHOLIPASE D"/>
    <property type="match status" value="1"/>
</dbReference>
<feature type="domain" description="PLD phosphodiesterase" evidence="7">
    <location>
        <begin position="443"/>
        <end position="470"/>
    </location>
</feature>
<dbReference type="EMBL" id="SPLM01000005">
    <property type="protein sequence ID" value="TMW67208.1"/>
    <property type="molecule type" value="Genomic_DNA"/>
</dbReference>
<dbReference type="PANTHER" id="PTHR18896:SF76">
    <property type="entry name" value="PHOSPHOLIPASE"/>
    <property type="match status" value="1"/>
</dbReference>
<dbReference type="SMART" id="SM00155">
    <property type="entry name" value="PLDc"/>
    <property type="match status" value="2"/>
</dbReference>
<dbReference type="InterPro" id="IPR001736">
    <property type="entry name" value="PLipase_D/transphosphatidylase"/>
</dbReference>
<dbReference type="Gene3D" id="3.30.870.10">
    <property type="entry name" value="Endonuclease Chain A"/>
    <property type="match status" value="2"/>
</dbReference>
<name>A0A8K1CRX0_PYTOL</name>
<dbReference type="GO" id="GO:0004630">
    <property type="term" value="F:phospholipase D activity"/>
    <property type="evidence" value="ECO:0007669"/>
    <property type="project" value="UniProtKB-EC"/>
</dbReference>
<evidence type="ECO:0000256" key="5">
    <source>
        <dbReference type="ARBA" id="ARBA00022963"/>
    </source>
</evidence>
<dbReference type="EC" id="3.1.4.4" evidence="2"/>
<dbReference type="AlphaFoldDB" id="A0A8K1CRX0"/>
<evidence type="ECO:0000256" key="4">
    <source>
        <dbReference type="ARBA" id="ARBA00022801"/>
    </source>
</evidence>
<comment type="caution">
    <text evidence="8">The sequence shown here is derived from an EMBL/GenBank/DDBJ whole genome shotgun (WGS) entry which is preliminary data.</text>
</comment>
<gene>
    <name evidence="8" type="ORF">Poli38472_012324</name>
</gene>
<dbReference type="Proteomes" id="UP000794436">
    <property type="component" value="Unassembled WGS sequence"/>
</dbReference>
<evidence type="ECO:0000313" key="8">
    <source>
        <dbReference type="EMBL" id="TMW67208.1"/>
    </source>
</evidence>
<protein>
    <recommendedName>
        <fullName evidence="2">phospholipase D</fullName>
        <ecNumber evidence="2">3.1.4.4</ecNumber>
    </recommendedName>
</protein>
<dbReference type="CDD" id="cd09105">
    <property type="entry name" value="PLDc_vPLD1_2_like_2"/>
    <property type="match status" value="1"/>
</dbReference>
<dbReference type="PROSITE" id="PS50035">
    <property type="entry name" value="PLD"/>
    <property type="match status" value="2"/>
</dbReference>
<dbReference type="InterPro" id="IPR025202">
    <property type="entry name" value="PLD-like_dom"/>
</dbReference>
<dbReference type="InterPro" id="IPR015679">
    <property type="entry name" value="PLipase_D_fam"/>
</dbReference>
<evidence type="ECO:0000256" key="1">
    <source>
        <dbReference type="ARBA" id="ARBA00000798"/>
    </source>
</evidence>
<keyword evidence="3" id="KW-0677">Repeat</keyword>
<accession>A0A8K1CRX0</accession>
<evidence type="ECO:0000256" key="6">
    <source>
        <dbReference type="ARBA" id="ARBA00023098"/>
    </source>
</evidence>
<dbReference type="Pfam" id="PF13091">
    <property type="entry name" value="PLDc_2"/>
    <property type="match status" value="1"/>
</dbReference>
<dbReference type="CDD" id="cd09104">
    <property type="entry name" value="PLDc_vPLD1_2_like_1"/>
    <property type="match status" value="1"/>
</dbReference>
<dbReference type="GO" id="GO:0005886">
    <property type="term" value="C:plasma membrane"/>
    <property type="evidence" value="ECO:0007669"/>
    <property type="project" value="TreeGrafter"/>
</dbReference>
<keyword evidence="4" id="KW-0378">Hydrolase</keyword>